<reference evidence="2" key="1">
    <citation type="submission" date="2017-11" db="EMBL/GenBank/DDBJ databases">
        <title>Complete Genome Sequence from Moraxella oslensis YHS isolated from human skin.</title>
        <authorList>
            <person name="Lee K."/>
            <person name="Lim J.Y."/>
            <person name="Hwang I."/>
        </authorList>
    </citation>
    <scope>NUCLEOTIDE SEQUENCE</scope>
    <source>
        <strain evidence="2">YHS</strain>
    </source>
</reference>
<feature type="chain" id="PRO_5042125713" evidence="1">
    <location>
        <begin position="23"/>
        <end position="154"/>
    </location>
</feature>
<sequence length="154" mass="16139">MKSLSKLSICLLSFALFGCANPSLSPATPMPSQIVNIENHSFTDPKIAIKSKIPRTQQCRATPSDIAACQAVGGEIVESGMAGCERCIVQFADAGKTCQDSSECLGDCFAVDVHLVQPPTGKTNLKGQCSASNSPFGCRARLENGKSLGVLCVD</sequence>
<organism evidence="2">
    <name type="scientific">Faucicola osloensis</name>
    <name type="common">Moraxella osloensis</name>
    <dbReference type="NCBI Taxonomy" id="34062"/>
    <lineage>
        <taxon>Bacteria</taxon>
        <taxon>Pseudomonadati</taxon>
        <taxon>Pseudomonadota</taxon>
        <taxon>Gammaproteobacteria</taxon>
        <taxon>Moraxellales</taxon>
        <taxon>Moraxellaceae</taxon>
        <taxon>Faucicola</taxon>
    </lineage>
</organism>
<dbReference type="PROSITE" id="PS51257">
    <property type="entry name" value="PROKAR_LIPOPROTEIN"/>
    <property type="match status" value="1"/>
</dbReference>
<feature type="signal peptide" evidence="1">
    <location>
        <begin position="1"/>
        <end position="22"/>
    </location>
</feature>
<dbReference type="EMBL" id="CP024176">
    <property type="protein sequence ID" value="ATQ83607.1"/>
    <property type="molecule type" value="Genomic_DNA"/>
</dbReference>
<protein>
    <submittedName>
        <fullName evidence="2">Uncharacterized protein</fullName>
    </submittedName>
</protein>
<gene>
    <name evidence="2" type="ORF">YHS_07080</name>
</gene>
<proteinExistence type="predicted"/>
<dbReference type="AlphaFoldDB" id="A0AAD0AEA6"/>
<name>A0AAD0AEA6_FAUOS</name>
<keyword evidence="1" id="KW-0732">Signal</keyword>
<evidence type="ECO:0000313" key="2">
    <source>
        <dbReference type="EMBL" id="ATQ83607.1"/>
    </source>
</evidence>
<accession>A0AAD0AEA6</accession>
<evidence type="ECO:0000256" key="1">
    <source>
        <dbReference type="SAM" id="SignalP"/>
    </source>
</evidence>